<dbReference type="Proteomes" id="UP000886520">
    <property type="component" value="Chromosome 12"/>
</dbReference>
<sequence length="1078" mass="119790">MDGDSPESSFSQHARSLGWRTRSASPHDNIQRGLPNKITNASERKQGESRRTTIKKLQEEERHASIGAAQAPTTDITALMDNYFFFNAAHAAAATRALGTGGLLHGNNHTVTDYKNNGTNDIDLFGDNGELESRFVRTLEWVGQASKAISPSSSLSRESIGSRSLKVPGNSTATLLATNNLDIVSIGNNDLSKANEIGSSANFKDAKNNQSVSREMVAEPIRQRMDGPTLRDDFENASFRLPPNAILRGDVLATSFRAPAKPKYGADSLVTGAHNFAYGELGIPAVKRPSAMEGPSATCKLPCQSCGNGPPKKGDTLHNQDHVYHGYIDANKLFNKPNYAMAHYDRNDRLARSAYHHSSQRKPHPSEVDNLPRVQKLTNISKSKDAQQQQEKVMKVTEKPIKDKASPAAKVQQWFSKLIGKSSKEENAKSSKGSTKAIPSKTNNEGQAANKLPLDTDYELVIHGATMQDVLTNKPIVVNQNQTAPKPKLEEAQLQLRRQPPLAVPAIPKSQTLSADLRATAGAHFPPSKTAQPASNTAHTDESRVPTRRFADDAHAQRFGYGSKSERWAPLHLRQDQRRLAKDYYQHDKQILMQAPTQNNSSKSARSSPIRRGQWQPSNMNPVMATSELTVSKKLDTSIPHNQEKLNQKQRIDELAERDLVISKGAQYIQRQIDAKLYAKEANVMNDRQELSSIKGGQHNSRAFVSSYASQSERFYQRNCTPRDYEAGRRSIDTRVFSDDLSANKSMRTIKGDAIKGNELIASLPPPSDEDRDIEVLNDFLIQKKSNLHLCSYDSRIHFVLSNSSLSSMIAALCYAWTLHHSKTNQMDGWERVPVMTITRNYMWNYKQLAWLFEQAGLDTKALIFINEVDLDAIADTVGEYRISTIGQEIIRPRGEVASYCTLVAESFFKDVEGALQAKCIRILLLAGLLMDTDNLDSNSVELDIKVVLFFLLNDMPIKQGHESKDFHKIMCENYGDQVLSGATMFSRDMPPYASEKLFKIKDKRTLACDDPNKQDAQSYINLQSTSSTDYYATDFFSEESLSVARSKSSKSYTSLSTISIDQGKSRSSSTSPTKKSI</sequence>
<feature type="region of interest" description="Disordered" evidence="1">
    <location>
        <begin position="421"/>
        <end position="450"/>
    </location>
</feature>
<dbReference type="Gene3D" id="3.90.1640.10">
    <property type="entry name" value="inorganic pyrophosphatase (n-terminal core)"/>
    <property type="match status" value="1"/>
</dbReference>
<evidence type="ECO:0000313" key="3">
    <source>
        <dbReference type="Proteomes" id="UP000886520"/>
    </source>
</evidence>
<feature type="region of interest" description="Disordered" evidence="1">
    <location>
        <begin position="1"/>
        <end position="52"/>
    </location>
</feature>
<dbReference type="OrthoDB" id="374045at2759"/>
<gene>
    <name evidence="2" type="ORF">GOP47_0012127</name>
</gene>
<feature type="compositionally biased region" description="Polar residues" evidence="1">
    <location>
        <begin position="1"/>
        <end position="14"/>
    </location>
</feature>
<evidence type="ECO:0000313" key="2">
    <source>
        <dbReference type="EMBL" id="KAI5072021.1"/>
    </source>
</evidence>
<feature type="compositionally biased region" description="Polar residues" evidence="1">
    <location>
        <begin position="529"/>
        <end position="538"/>
    </location>
</feature>
<dbReference type="PANTHER" id="PTHR12112">
    <property type="entry name" value="BNIP - RELATED"/>
    <property type="match status" value="1"/>
</dbReference>
<evidence type="ECO:0000256" key="1">
    <source>
        <dbReference type="SAM" id="MobiDB-lite"/>
    </source>
</evidence>
<keyword evidence="3" id="KW-1185">Reference proteome</keyword>
<feature type="compositionally biased region" description="Basic and acidic residues" evidence="1">
    <location>
        <begin position="42"/>
        <end position="52"/>
    </location>
</feature>
<dbReference type="PANTHER" id="PTHR12112:SF39">
    <property type="entry name" value="EG:152A3.5 PROTEIN (FBGN0003116_PN PROTEIN)"/>
    <property type="match status" value="1"/>
</dbReference>
<feature type="region of interest" description="Disordered" evidence="1">
    <location>
        <begin position="1046"/>
        <end position="1078"/>
    </location>
</feature>
<dbReference type="GO" id="GO:0004309">
    <property type="term" value="F:exopolyphosphatase activity"/>
    <property type="evidence" value="ECO:0007669"/>
    <property type="project" value="TreeGrafter"/>
</dbReference>
<feature type="region of interest" description="Disordered" evidence="1">
    <location>
        <begin position="591"/>
        <end position="621"/>
    </location>
</feature>
<dbReference type="AlphaFoldDB" id="A0A9D4UQC8"/>
<name>A0A9D4UQC8_ADICA</name>
<comment type="caution">
    <text evidence="2">The sequence shown here is derived from an EMBL/GenBank/DDBJ whole genome shotgun (WGS) entry which is preliminary data.</text>
</comment>
<protein>
    <submittedName>
        <fullName evidence="2">Uncharacterized protein</fullName>
    </submittedName>
</protein>
<organism evidence="2 3">
    <name type="scientific">Adiantum capillus-veneris</name>
    <name type="common">Maidenhair fern</name>
    <dbReference type="NCBI Taxonomy" id="13818"/>
    <lineage>
        <taxon>Eukaryota</taxon>
        <taxon>Viridiplantae</taxon>
        <taxon>Streptophyta</taxon>
        <taxon>Embryophyta</taxon>
        <taxon>Tracheophyta</taxon>
        <taxon>Polypodiopsida</taxon>
        <taxon>Polypodiidae</taxon>
        <taxon>Polypodiales</taxon>
        <taxon>Pteridineae</taxon>
        <taxon>Pteridaceae</taxon>
        <taxon>Vittarioideae</taxon>
        <taxon>Adiantum</taxon>
    </lineage>
</organism>
<feature type="compositionally biased region" description="Polar residues" evidence="1">
    <location>
        <begin position="595"/>
        <end position="607"/>
    </location>
</feature>
<accession>A0A9D4UQC8</accession>
<feature type="region of interest" description="Disordered" evidence="1">
    <location>
        <begin position="523"/>
        <end position="548"/>
    </location>
</feature>
<proteinExistence type="predicted"/>
<feature type="compositionally biased region" description="Basic and acidic residues" evidence="1">
    <location>
        <begin position="539"/>
        <end position="548"/>
    </location>
</feature>
<reference evidence="2" key="1">
    <citation type="submission" date="2021-01" db="EMBL/GenBank/DDBJ databases">
        <title>Adiantum capillus-veneris genome.</title>
        <authorList>
            <person name="Fang Y."/>
            <person name="Liao Q."/>
        </authorList>
    </citation>
    <scope>NUCLEOTIDE SEQUENCE</scope>
    <source>
        <strain evidence="2">H3</strain>
        <tissue evidence="2">Leaf</tissue>
    </source>
</reference>
<dbReference type="EMBL" id="JABFUD020000012">
    <property type="protein sequence ID" value="KAI5072021.1"/>
    <property type="molecule type" value="Genomic_DNA"/>
</dbReference>
<dbReference type="GO" id="GO:0005737">
    <property type="term" value="C:cytoplasm"/>
    <property type="evidence" value="ECO:0007669"/>
    <property type="project" value="TreeGrafter"/>
</dbReference>